<dbReference type="Proteomes" id="UP000198992">
    <property type="component" value="Unassembled WGS sequence"/>
</dbReference>
<evidence type="ECO:0000313" key="4">
    <source>
        <dbReference type="EMBL" id="SED49341.1"/>
    </source>
</evidence>
<dbReference type="CDD" id="cd01448">
    <property type="entry name" value="TST_Repeat_1"/>
    <property type="match status" value="1"/>
</dbReference>
<feature type="domain" description="Rhodanese" evidence="3">
    <location>
        <begin position="36"/>
        <end position="145"/>
    </location>
</feature>
<evidence type="ECO:0000256" key="2">
    <source>
        <dbReference type="ARBA" id="ARBA00022737"/>
    </source>
</evidence>
<accession>A0A1H5B576</accession>
<dbReference type="SUPFAM" id="SSF52821">
    <property type="entry name" value="Rhodanese/Cell cycle control phosphatase"/>
    <property type="match status" value="2"/>
</dbReference>
<dbReference type="PROSITE" id="PS50206">
    <property type="entry name" value="RHODANESE_3"/>
    <property type="match status" value="2"/>
</dbReference>
<protein>
    <submittedName>
        <fullName evidence="4">Thiosulfate/3-mercaptopyruvate sulfurtransferase</fullName>
    </submittedName>
</protein>
<dbReference type="PROSITE" id="PS00380">
    <property type="entry name" value="RHODANESE_1"/>
    <property type="match status" value="1"/>
</dbReference>
<organism evidence="4 5">
    <name type="scientific">Bradyrhizobium erythrophlei</name>
    <dbReference type="NCBI Taxonomy" id="1437360"/>
    <lineage>
        <taxon>Bacteria</taxon>
        <taxon>Pseudomonadati</taxon>
        <taxon>Pseudomonadota</taxon>
        <taxon>Alphaproteobacteria</taxon>
        <taxon>Hyphomicrobiales</taxon>
        <taxon>Nitrobacteraceae</taxon>
        <taxon>Bradyrhizobium</taxon>
    </lineage>
</organism>
<dbReference type="EMBL" id="FNTH01000001">
    <property type="protein sequence ID" value="SED49341.1"/>
    <property type="molecule type" value="Genomic_DNA"/>
</dbReference>
<feature type="domain" description="Rhodanese" evidence="3">
    <location>
        <begin position="203"/>
        <end position="289"/>
    </location>
</feature>
<evidence type="ECO:0000259" key="3">
    <source>
        <dbReference type="PROSITE" id="PS50206"/>
    </source>
</evidence>
<keyword evidence="2" id="KW-0677">Repeat</keyword>
<proteinExistence type="predicted"/>
<dbReference type="InterPro" id="IPR045078">
    <property type="entry name" value="TST/MPST-like"/>
</dbReference>
<dbReference type="PANTHER" id="PTHR11364:SF27">
    <property type="entry name" value="SULFURTRANSFERASE"/>
    <property type="match status" value="1"/>
</dbReference>
<name>A0A1H5B576_9BRAD</name>
<evidence type="ECO:0000313" key="5">
    <source>
        <dbReference type="Proteomes" id="UP000198992"/>
    </source>
</evidence>
<sequence length="291" mass="31433">MAGHSELITTAELADILTRPELRLFDCTTYLEPAPAGSGVPYIVVSGRQTFEAGHIPGANFLDLQAEFSDPRTELRFMMPPTAQLEAAFGRHGISANSRVVLYSIGTAMWATRFWWMLHSLGFDGAAILDGGIDKWTAEGRDIETGLAGGYPQATFSARPKEGMFVGKRDVLAATTERDTVIVNALGPQFYKGLEPSRYGRPGRIPGSVSVPAATLIDPKGKTFLPLAESEAIFAAQGITRDKRVVAYCGGGISATIDLFQLHRLGYDNLTLYDGSMGEWAKDESLPIEVG</sequence>
<reference evidence="4 5" key="1">
    <citation type="submission" date="2016-10" db="EMBL/GenBank/DDBJ databases">
        <authorList>
            <person name="de Groot N.N."/>
        </authorList>
    </citation>
    <scope>NUCLEOTIDE SEQUENCE [LARGE SCALE GENOMIC DNA]</scope>
    <source>
        <strain evidence="4 5">MT12</strain>
    </source>
</reference>
<gene>
    <name evidence="4" type="ORF">SAMN05444164_4906</name>
</gene>
<dbReference type="CDD" id="cd01449">
    <property type="entry name" value="TST_Repeat_2"/>
    <property type="match status" value="1"/>
</dbReference>
<dbReference type="InterPro" id="IPR036873">
    <property type="entry name" value="Rhodanese-like_dom_sf"/>
</dbReference>
<dbReference type="PANTHER" id="PTHR11364">
    <property type="entry name" value="THIOSULFATE SULFERTANSFERASE"/>
    <property type="match status" value="1"/>
</dbReference>
<evidence type="ECO:0000256" key="1">
    <source>
        <dbReference type="ARBA" id="ARBA00022679"/>
    </source>
</evidence>
<dbReference type="InterPro" id="IPR001307">
    <property type="entry name" value="Thiosulphate_STrfase_CS"/>
</dbReference>
<dbReference type="GO" id="GO:0004792">
    <property type="term" value="F:thiosulfate-cyanide sulfurtransferase activity"/>
    <property type="evidence" value="ECO:0007669"/>
    <property type="project" value="InterPro"/>
</dbReference>
<dbReference type="Gene3D" id="3.40.250.10">
    <property type="entry name" value="Rhodanese-like domain"/>
    <property type="match status" value="2"/>
</dbReference>
<dbReference type="SMART" id="SM00450">
    <property type="entry name" value="RHOD"/>
    <property type="match status" value="2"/>
</dbReference>
<keyword evidence="4" id="KW-0670">Pyruvate</keyword>
<keyword evidence="1 4" id="KW-0808">Transferase</keyword>
<dbReference type="AlphaFoldDB" id="A0A1H5B576"/>
<dbReference type="OrthoDB" id="9781034at2"/>
<dbReference type="RefSeq" id="WP_092120276.1">
    <property type="nucleotide sequence ID" value="NZ_FNTH01000001.1"/>
</dbReference>
<dbReference type="InterPro" id="IPR001763">
    <property type="entry name" value="Rhodanese-like_dom"/>
</dbReference>
<dbReference type="Pfam" id="PF00581">
    <property type="entry name" value="Rhodanese"/>
    <property type="match status" value="2"/>
</dbReference>